<evidence type="ECO:0000313" key="2">
    <source>
        <dbReference type="EMBL" id="GJE91455.1"/>
    </source>
</evidence>
<keyword evidence="3" id="KW-1185">Reference proteome</keyword>
<reference evidence="2 3" key="1">
    <citation type="submission" date="2021-08" db="EMBL/GenBank/DDBJ databases">
        <title>Draft Genome Sequence of Phanerochaete sordida strain YK-624.</title>
        <authorList>
            <person name="Mori T."/>
            <person name="Dohra H."/>
            <person name="Suzuki T."/>
            <person name="Kawagishi H."/>
            <person name="Hirai H."/>
        </authorList>
    </citation>
    <scope>NUCLEOTIDE SEQUENCE [LARGE SCALE GENOMIC DNA]</scope>
    <source>
        <strain evidence="2 3">YK-624</strain>
    </source>
</reference>
<gene>
    <name evidence="2" type="ORF">PsYK624_076050</name>
</gene>
<comment type="caution">
    <text evidence="2">The sequence shown here is derived from an EMBL/GenBank/DDBJ whole genome shotgun (WGS) entry which is preliminary data.</text>
</comment>
<dbReference type="Proteomes" id="UP000703269">
    <property type="component" value="Unassembled WGS sequence"/>
</dbReference>
<evidence type="ECO:0000313" key="3">
    <source>
        <dbReference type="Proteomes" id="UP000703269"/>
    </source>
</evidence>
<name>A0A9P3GCQ4_9APHY</name>
<feature type="compositionally biased region" description="Basic and acidic residues" evidence="1">
    <location>
        <begin position="241"/>
        <end position="257"/>
    </location>
</feature>
<dbReference type="OrthoDB" id="3198848at2759"/>
<dbReference type="AlphaFoldDB" id="A0A9P3GCQ4"/>
<dbReference type="EMBL" id="BPQB01000021">
    <property type="protein sequence ID" value="GJE91455.1"/>
    <property type="molecule type" value="Genomic_DNA"/>
</dbReference>
<evidence type="ECO:0000256" key="1">
    <source>
        <dbReference type="SAM" id="MobiDB-lite"/>
    </source>
</evidence>
<feature type="region of interest" description="Disordered" evidence="1">
    <location>
        <begin position="225"/>
        <end position="274"/>
    </location>
</feature>
<organism evidence="2 3">
    <name type="scientific">Phanerochaete sordida</name>
    <dbReference type="NCBI Taxonomy" id="48140"/>
    <lineage>
        <taxon>Eukaryota</taxon>
        <taxon>Fungi</taxon>
        <taxon>Dikarya</taxon>
        <taxon>Basidiomycota</taxon>
        <taxon>Agaricomycotina</taxon>
        <taxon>Agaricomycetes</taxon>
        <taxon>Polyporales</taxon>
        <taxon>Phanerochaetaceae</taxon>
        <taxon>Phanerochaete</taxon>
    </lineage>
</organism>
<sequence length="274" mass="30155">MPSSETHSTASSSGEKVFAYEYGNETLVFVQAADTFERAADLARKSFCALEEEKLQRIQFTVEAKFKQETLTRIRVSPSAWPLVSRELPKYEVLRIELPEPHPAIAHDAPPQYNTSESQAWEDQYVTYRYNDELVYVRLASNAEDAVALAQETFPALAHLPANCIRFCVSVKVRGAPGRCAVGPSAWGTVARGLSRGELMDIELELPRSREPSPALDSKPALFLDADLPPQYDAGGSGGHLDAKPRARADGSPERPRSPGVMQKARILFGGKKP</sequence>
<accession>A0A9P3GCQ4</accession>
<protein>
    <submittedName>
        <fullName evidence="2">Uncharacterized protein</fullName>
    </submittedName>
</protein>
<proteinExistence type="predicted"/>